<dbReference type="EMBL" id="JAFHDT010000005">
    <property type="protein sequence ID" value="KAI7809440.1"/>
    <property type="molecule type" value="Genomic_DNA"/>
</dbReference>
<accession>A0A9W8C765</accession>
<sequence length="147" mass="16218">MLGICLMATADPLHAQLFGIPCQDVLIVLVNQIKAWRSVSGCIAGGEKCMYELISSTPSCIIAKHTSRRWNTVQDLSFDLVPTEGSSVFRVTGISVSETWAMLADKGTNYCTLYNLIEGRGLVDVGYKEFTNEWICLEHSTANCTIY</sequence>
<gene>
    <name evidence="1" type="ORF">IRJ41_008323</name>
</gene>
<evidence type="ECO:0000313" key="2">
    <source>
        <dbReference type="Proteomes" id="UP001059041"/>
    </source>
</evidence>
<dbReference type="PANTHER" id="PTHR38564">
    <property type="entry name" value="SI:CH73-250A16.5-RELATED"/>
    <property type="match status" value="1"/>
</dbReference>
<evidence type="ECO:0000313" key="1">
    <source>
        <dbReference type="EMBL" id="KAI7809440.1"/>
    </source>
</evidence>
<comment type="caution">
    <text evidence="1">The sequence shown here is derived from an EMBL/GenBank/DDBJ whole genome shotgun (WGS) entry which is preliminary data.</text>
</comment>
<dbReference type="PANTHER" id="PTHR38564:SF2">
    <property type="entry name" value="WU:FC46H12 PRECURSOR"/>
    <property type="match status" value="1"/>
</dbReference>
<organism evidence="1 2">
    <name type="scientific">Triplophysa rosa</name>
    <name type="common">Cave loach</name>
    <dbReference type="NCBI Taxonomy" id="992332"/>
    <lineage>
        <taxon>Eukaryota</taxon>
        <taxon>Metazoa</taxon>
        <taxon>Chordata</taxon>
        <taxon>Craniata</taxon>
        <taxon>Vertebrata</taxon>
        <taxon>Euteleostomi</taxon>
        <taxon>Actinopterygii</taxon>
        <taxon>Neopterygii</taxon>
        <taxon>Teleostei</taxon>
        <taxon>Ostariophysi</taxon>
        <taxon>Cypriniformes</taxon>
        <taxon>Nemacheilidae</taxon>
        <taxon>Triplophysa</taxon>
    </lineage>
</organism>
<dbReference type="AlphaFoldDB" id="A0A9W8C765"/>
<reference evidence="1" key="1">
    <citation type="submission" date="2021-02" db="EMBL/GenBank/DDBJ databases">
        <title>Comparative genomics reveals that relaxation of natural selection precedes convergent phenotypic evolution of cavefish.</title>
        <authorList>
            <person name="Peng Z."/>
        </authorList>
    </citation>
    <scope>NUCLEOTIDE SEQUENCE</scope>
    <source>
        <tissue evidence="1">Muscle</tissue>
    </source>
</reference>
<proteinExistence type="predicted"/>
<dbReference type="Proteomes" id="UP001059041">
    <property type="component" value="Linkage Group LG5"/>
</dbReference>
<name>A0A9W8C765_TRIRA</name>
<protein>
    <submittedName>
        <fullName evidence="1">Uncharacterized protein</fullName>
    </submittedName>
</protein>
<keyword evidence="2" id="KW-1185">Reference proteome</keyword>